<dbReference type="InterPro" id="IPR004089">
    <property type="entry name" value="MCPsignal_dom"/>
</dbReference>
<feature type="domain" description="HAMP" evidence="12">
    <location>
        <begin position="210"/>
        <end position="262"/>
    </location>
</feature>
<keyword evidence="2" id="KW-1003">Cell membrane</keyword>
<keyword evidence="6 8" id="KW-0807">Transducer</keyword>
<dbReference type="GO" id="GO:0006935">
    <property type="term" value="P:chemotaxis"/>
    <property type="evidence" value="ECO:0007669"/>
    <property type="project" value="InterPro"/>
</dbReference>
<comment type="subcellular location">
    <subcellularLocation>
        <location evidence="1">Cell membrane</location>
        <topology evidence="1">Multi-pass membrane protein</topology>
    </subcellularLocation>
</comment>
<evidence type="ECO:0000259" key="11">
    <source>
        <dbReference type="PROSITE" id="PS50111"/>
    </source>
</evidence>
<comment type="caution">
    <text evidence="13">The sequence shown here is derived from an EMBL/GenBank/DDBJ whole genome shotgun (WGS) entry which is preliminary data.</text>
</comment>
<keyword evidence="4 10" id="KW-1133">Transmembrane helix</keyword>
<dbReference type="CDD" id="cd06225">
    <property type="entry name" value="HAMP"/>
    <property type="match status" value="1"/>
</dbReference>
<dbReference type="Proteomes" id="UP000016567">
    <property type="component" value="Unassembled WGS sequence"/>
</dbReference>
<dbReference type="SMART" id="SM00304">
    <property type="entry name" value="HAMP"/>
    <property type="match status" value="1"/>
</dbReference>
<dbReference type="Gene3D" id="3.30.450.20">
    <property type="entry name" value="PAS domain"/>
    <property type="match status" value="1"/>
</dbReference>
<evidence type="ECO:0000256" key="2">
    <source>
        <dbReference type="ARBA" id="ARBA00022475"/>
    </source>
</evidence>
<name>U3AD44_9VIBR</name>
<evidence type="ECO:0000256" key="9">
    <source>
        <dbReference type="SAM" id="MobiDB-lite"/>
    </source>
</evidence>
<dbReference type="eggNOG" id="COG0840">
    <property type="taxonomic scope" value="Bacteria"/>
</dbReference>
<dbReference type="Pfam" id="PF00672">
    <property type="entry name" value="HAMP"/>
    <property type="match status" value="1"/>
</dbReference>
<evidence type="ECO:0000313" key="13">
    <source>
        <dbReference type="EMBL" id="GAD77821.1"/>
    </source>
</evidence>
<keyword evidence="5 10" id="KW-0472">Membrane</keyword>
<dbReference type="SMART" id="SM01049">
    <property type="entry name" value="Cache_2"/>
    <property type="match status" value="1"/>
</dbReference>
<evidence type="ECO:0000256" key="1">
    <source>
        <dbReference type="ARBA" id="ARBA00004651"/>
    </source>
</evidence>
<feature type="domain" description="Methyl-accepting transducer" evidence="11">
    <location>
        <begin position="267"/>
        <end position="503"/>
    </location>
</feature>
<evidence type="ECO:0000256" key="4">
    <source>
        <dbReference type="ARBA" id="ARBA00022989"/>
    </source>
</evidence>
<dbReference type="STRING" id="1219077.VAZ01S_094_00130"/>
<evidence type="ECO:0000313" key="14">
    <source>
        <dbReference type="Proteomes" id="UP000016567"/>
    </source>
</evidence>
<dbReference type="PANTHER" id="PTHR32089">
    <property type="entry name" value="METHYL-ACCEPTING CHEMOTAXIS PROTEIN MCPB"/>
    <property type="match status" value="1"/>
</dbReference>
<accession>U3AD44</accession>
<dbReference type="GO" id="GO:0004888">
    <property type="term" value="F:transmembrane signaling receptor activity"/>
    <property type="evidence" value="ECO:0007669"/>
    <property type="project" value="InterPro"/>
</dbReference>
<feature type="region of interest" description="Disordered" evidence="9">
    <location>
        <begin position="284"/>
        <end position="303"/>
    </location>
</feature>
<dbReference type="SUPFAM" id="SSF58104">
    <property type="entry name" value="Methyl-accepting chemotaxis protein (MCP) signaling domain"/>
    <property type="match status" value="1"/>
</dbReference>
<comment type="similarity">
    <text evidence="7">Belongs to the methyl-accepting chemotaxis (MCP) protein family.</text>
</comment>
<dbReference type="InterPro" id="IPR003660">
    <property type="entry name" value="HAMP_dom"/>
</dbReference>
<dbReference type="Gene3D" id="1.10.287.950">
    <property type="entry name" value="Methyl-accepting chemotaxis protein"/>
    <property type="match status" value="1"/>
</dbReference>
<evidence type="ECO:0000256" key="8">
    <source>
        <dbReference type="PROSITE-ProRule" id="PRU00284"/>
    </source>
</evidence>
<evidence type="ECO:0000256" key="10">
    <source>
        <dbReference type="SAM" id="Phobius"/>
    </source>
</evidence>
<dbReference type="PROSITE" id="PS50111">
    <property type="entry name" value="CHEMOTAXIS_TRANSDUC_2"/>
    <property type="match status" value="1"/>
</dbReference>
<evidence type="ECO:0000256" key="3">
    <source>
        <dbReference type="ARBA" id="ARBA00022692"/>
    </source>
</evidence>
<dbReference type="SMART" id="SM00283">
    <property type="entry name" value="MA"/>
    <property type="match status" value="1"/>
</dbReference>
<evidence type="ECO:0000259" key="12">
    <source>
        <dbReference type="PROSITE" id="PS50885"/>
    </source>
</evidence>
<evidence type="ECO:0000256" key="6">
    <source>
        <dbReference type="ARBA" id="ARBA00023224"/>
    </source>
</evidence>
<feature type="compositionally biased region" description="Polar residues" evidence="9">
    <location>
        <begin position="284"/>
        <end position="299"/>
    </location>
</feature>
<dbReference type="GO" id="GO:0007165">
    <property type="term" value="P:signal transduction"/>
    <property type="evidence" value="ECO:0007669"/>
    <property type="project" value="UniProtKB-KW"/>
</dbReference>
<evidence type="ECO:0000256" key="7">
    <source>
        <dbReference type="ARBA" id="ARBA00029447"/>
    </source>
</evidence>
<keyword evidence="14" id="KW-1185">Reference proteome</keyword>
<dbReference type="InterPro" id="IPR033480">
    <property type="entry name" value="sCache_2"/>
</dbReference>
<dbReference type="CDD" id="cd11386">
    <property type="entry name" value="MCP_signal"/>
    <property type="match status" value="1"/>
</dbReference>
<dbReference type="InterPro" id="IPR004090">
    <property type="entry name" value="Chemotax_Me-accpt_rcpt"/>
</dbReference>
<dbReference type="PROSITE" id="PS51257">
    <property type="entry name" value="PROKAR_LIPOPROTEIN"/>
    <property type="match status" value="1"/>
</dbReference>
<dbReference type="GO" id="GO:0005886">
    <property type="term" value="C:plasma membrane"/>
    <property type="evidence" value="ECO:0007669"/>
    <property type="project" value="UniProtKB-SubCell"/>
</dbReference>
<evidence type="ECO:0000256" key="5">
    <source>
        <dbReference type="ARBA" id="ARBA00023136"/>
    </source>
</evidence>
<dbReference type="PROSITE" id="PS50885">
    <property type="entry name" value="HAMP"/>
    <property type="match status" value="1"/>
</dbReference>
<gene>
    <name evidence="13" type="ORF">VAZ01S_094_00130</name>
</gene>
<dbReference type="PRINTS" id="PR00260">
    <property type="entry name" value="CHEMTRNSDUCR"/>
</dbReference>
<proteinExistence type="inferred from homology"/>
<dbReference type="EMBL" id="BATL01000094">
    <property type="protein sequence ID" value="GAD77821.1"/>
    <property type="molecule type" value="Genomic_DNA"/>
</dbReference>
<dbReference type="AlphaFoldDB" id="U3AD44"/>
<dbReference type="Pfam" id="PF08269">
    <property type="entry name" value="dCache_2"/>
    <property type="match status" value="1"/>
</dbReference>
<sequence>MMKLSDLSVRNKLLLLVVFSASLLLAACLYNLNEQRKNALSEREAKLSAQVEVATSLINYYYQQRDILGEQGAKQRALEALRSLRYDTNNYFWVLTPELKILLHPRKPTLEGADASQIKDGAGKLHWRQMATIANSQQAGFLDYQWKSPQGELKDKISYIALFPEWQWIVGSGLFVADIKEALIADIIKESVVAFSLIFALAVLGYFISNNIVSFLNQLSAFTGEVANGDLTVRQHAKRKDELGEVSRELDRMLNKLQSTLQAAHESALQSSVMAQNIAQASEESASSVNNQHSQLEQLSTSMTEMSTTISDVASNAENTSHSTSLVTSHAEKSGQDMHQTAQTIAEVSQDIATADQMVSELQAGVNEIRAVVSVIRDVSEQTNLLALNAAIEAARAGDQGRGFAVVADEVRNLASRTQKSTDEVQKTIDSLIEQTERTVRAMERSNLKVEVSVDISRSTQAQLETMVSELLHSNDMVAQIAAASEQQGLVAQEMSQNVSTIHLAANEVKQTSQRLAEESQHLAATSEILHDQLKYFKV</sequence>
<organism evidence="13 14">
    <name type="scientific">Vibrio azureus NBRC 104587</name>
    <dbReference type="NCBI Taxonomy" id="1219077"/>
    <lineage>
        <taxon>Bacteria</taxon>
        <taxon>Pseudomonadati</taxon>
        <taxon>Pseudomonadota</taxon>
        <taxon>Gammaproteobacteria</taxon>
        <taxon>Vibrionales</taxon>
        <taxon>Vibrionaceae</taxon>
        <taxon>Vibrio</taxon>
    </lineage>
</organism>
<dbReference type="InterPro" id="IPR004010">
    <property type="entry name" value="Double_Cache_2"/>
</dbReference>
<feature type="transmembrane region" description="Helical" evidence="10">
    <location>
        <begin position="191"/>
        <end position="209"/>
    </location>
</feature>
<reference evidence="13 14" key="1">
    <citation type="submission" date="2013-09" db="EMBL/GenBank/DDBJ databases">
        <title>Whole genome shotgun sequence of Vibrio azureus NBRC 104587.</title>
        <authorList>
            <person name="Isaki S."/>
            <person name="Hosoyama A."/>
            <person name="Numata M."/>
            <person name="Hashimoto M."/>
            <person name="Hosoyama Y."/>
            <person name="Tsuchikane K."/>
            <person name="Noguchi M."/>
            <person name="Hirakata S."/>
            <person name="Ichikawa N."/>
            <person name="Ohji S."/>
            <person name="Yamazoe A."/>
            <person name="Fujita N."/>
        </authorList>
    </citation>
    <scope>NUCLEOTIDE SEQUENCE [LARGE SCALE GENOMIC DNA]</scope>
    <source>
        <strain evidence="13 14">NBRC 104587</strain>
    </source>
</reference>
<protein>
    <submittedName>
        <fullName evidence="13">Putative methyl-accepting chemotaxis protein</fullName>
    </submittedName>
</protein>
<dbReference type="Pfam" id="PF00015">
    <property type="entry name" value="MCPsignal"/>
    <property type="match status" value="1"/>
</dbReference>
<dbReference type="PANTHER" id="PTHR32089:SF120">
    <property type="entry name" value="METHYL-ACCEPTING CHEMOTAXIS PROTEIN TLPQ"/>
    <property type="match status" value="1"/>
</dbReference>
<keyword evidence="3 10" id="KW-0812">Transmembrane</keyword>
<dbReference type="FunFam" id="1.10.287.950:FF:000001">
    <property type="entry name" value="Methyl-accepting chemotaxis sensory transducer"/>
    <property type="match status" value="1"/>
</dbReference>